<dbReference type="RefSeq" id="WP_039801231.1">
    <property type="nucleotide sequence ID" value="NZ_CP010415.1"/>
</dbReference>
<keyword evidence="5 6" id="KW-0663">Pyridoxal phosphate</keyword>
<dbReference type="InterPro" id="IPR049704">
    <property type="entry name" value="Aminotrans_3_PPA_site"/>
</dbReference>
<dbReference type="SUPFAM" id="SSF53383">
    <property type="entry name" value="PLP-dependent transferases"/>
    <property type="match status" value="1"/>
</dbReference>
<evidence type="ECO:0000313" key="7">
    <source>
        <dbReference type="EMBL" id="AJE19840.1"/>
    </source>
</evidence>
<keyword evidence="4 7" id="KW-0808">Transferase</keyword>
<dbReference type="STRING" id="1328314.Achr_3340"/>
<dbReference type="FunFam" id="3.40.640.10:FF:000014">
    <property type="entry name" value="Adenosylmethionine-8-amino-7-oxononanoate aminotransferase, probable"/>
    <property type="match status" value="1"/>
</dbReference>
<evidence type="ECO:0000256" key="1">
    <source>
        <dbReference type="ARBA" id="ARBA00001933"/>
    </source>
</evidence>
<organism evidence="7 8">
    <name type="scientific">Azotobacter chroococcum NCIMB 8003</name>
    <dbReference type="NCBI Taxonomy" id="1328314"/>
    <lineage>
        <taxon>Bacteria</taxon>
        <taxon>Pseudomonadati</taxon>
        <taxon>Pseudomonadota</taxon>
        <taxon>Gammaproteobacteria</taxon>
        <taxon>Pseudomonadales</taxon>
        <taxon>Pseudomonadaceae</taxon>
        <taxon>Azotobacter</taxon>
    </lineage>
</organism>
<reference evidence="7 8" key="1">
    <citation type="journal article" date="2015" name="PLoS ONE">
        <title>Azotobacter Genomes: The Genome of Azotobacter chroococcum NCIMB 8003 (ATCC 4412).</title>
        <authorList>
            <person name="Robson R.L."/>
            <person name="Jones R."/>
            <person name="Robson R.M."/>
            <person name="Schwartz A."/>
            <person name="Richardson T.H."/>
        </authorList>
    </citation>
    <scope>NUCLEOTIDE SEQUENCE [LARGE SCALE GENOMIC DNA]</scope>
    <source>
        <strain evidence="7 8">NCIMB 8003</strain>
    </source>
</reference>
<evidence type="ECO:0000256" key="4">
    <source>
        <dbReference type="ARBA" id="ARBA00022679"/>
    </source>
</evidence>
<dbReference type="Gene3D" id="3.40.640.10">
    <property type="entry name" value="Type I PLP-dependent aspartate aminotransferase-like (Major domain)"/>
    <property type="match status" value="1"/>
</dbReference>
<dbReference type="NCBIfam" id="NF005682">
    <property type="entry name" value="PRK07480.1"/>
    <property type="match status" value="1"/>
</dbReference>
<gene>
    <name evidence="7" type="primary">spuC</name>
    <name evidence="7" type="ORF">Achr_3340</name>
</gene>
<accession>A0A0C4WL74</accession>
<dbReference type="InterPro" id="IPR015422">
    <property type="entry name" value="PyrdxlP-dep_Trfase_small"/>
</dbReference>
<evidence type="ECO:0000256" key="3">
    <source>
        <dbReference type="ARBA" id="ARBA00022576"/>
    </source>
</evidence>
<dbReference type="AlphaFoldDB" id="A0A0C4WL74"/>
<dbReference type="InterPro" id="IPR005814">
    <property type="entry name" value="Aminotrans_3"/>
</dbReference>
<comment type="cofactor">
    <cofactor evidence="1">
        <name>pyridoxal 5'-phosphate</name>
        <dbReference type="ChEBI" id="CHEBI:597326"/>
    </cofactor>
</comment>
<dbReference type="PIRSF" id="PIRSF000521">
    <property type="entry name" value="Transaminase_4ab_Lys_Orn"/>
    <property type="match status" value="1"/>
</dbReference>
<dbReference type="NCBIfam" id="NF004767">
    <property type="entry name" value="PRK06105.1"/>
    <property type="match status" value="1"/>
</dbReference>
<dbReference type="InterPro" id="IPR015424">
    <property type="entry name" value="PyrdxlP-dep_Trfase"/>
</dbReference>
<dbReference type="PANTHER" id="PTHR43094:SF1">
    <property type="entry name" value="AMINOTRANSFERASE CLASS-III"/>
    <property type="match status" value="1"/>
</dbReference>
<sequence length="457" mass="50916">MKGTTGNPQTRQWQDLSHAHHLPPFSDYRQLREHGPRIITRASGVYLWDSEGNRILDGMAGLWCVNVGYGREELVEAAIRQMRELPYYNLFFQTAHPPAVELAKAIAELAPPGMDHVFFTGSGSEANDTVLRLVRHYWATRGKPKKNVVIGRWNGYHGSTVAGVSLGGMKAMHAQGDLPIPGIEHIDQPYWYGEGGELDPDEFGRRVADQLERKILELGEERIAAFVAEPIQGAGGVIVPPDSYWPRIREILDKYDILFAADEVICGFGRTGEWFGNQYYGVMPDLMMIAKGLTSGYLPMGGVVVRDRIVEVLEEGGEFYHGFTYSGHPVAAAVALENLRLLREEGIVERVRTRTAPYLQKRWRELAEHPLVGEVRGVGMLAALELVKDKRTRERFPAELATGMRCREHCFANGLVMRAVGDTMIVAPPLVISEAEIDELIAKARLCLDLTASEMPG</sequence>
<dbReference type="GO" id="GO:0030170">
    <property type="term" value="F:pyridoxal phosphate binding"/>
    <property type="evidence" value="ECO:0007669"/>
    <property type="project" value="InterPro"/>
</dbReference>
<dbReference type="CDD" id="cd00610">
    <property type="entry name" value="OAT_like"/>
    <property type="match status" value="1"/>
</dbReference>
<dbReference type="Pfam" id="PF00202">
    <property type="entry name" value="Aminotran_3"/>
    <property type="match status" value="1"/>
</dbReference>
<keyword evidence="3 7" id="KW-0032">Aminotransferase</keyword>
<comment type="similarity">
    <text evidence="2 6">Belongs to the class-III pyridoxal-phosphate-dependent aminotransferase family.</text>
</comment>
<evidence type="ECO:0000256" key="2">
    <source>
        <dbReference type="ARBA" id="ARBA00008954"/>
    </source>
</evidence>
<dbReference type="KEGG" id="acx:Achr_3340"/>
<keyword evidence="8" id="KW-1185">Reference proteome</keyword>
<dbReference type="Gene3D" id="3.90.1150.10">
    <property type="entry name" value="Aspartate Aminotransferase, domain 1"/>
    <property type="match status" value="1"/>
</dbReference>
<evidence type="ECO:0000256" key="6">
    <source>
        <dbReference type="RuleBase" id="RU003560"/>
    </source>
</evidence>
<dbReference type="GO" id="GO:0008483">
    <property type="term" value="F:transaminase activity"/>
    <property type="evidence" value="ECO:0007669"/>
    <property type="project" value="UniProtKB-KW"/>
</dbReference>
<dbReference type="HOGENOM" id="CLU_016922_4_1_6"/>
<evidence type="ECO:0000256" key="5">
    <source>
        <dbReference type="ARBA" id="ARBA00022898"/>
    </source>
</evidence>
<dbReference type="InterPro" id="IPR015421">
    <property type="entry name" value="PyrdxlP-dep_Trfase_major"/>
</dbReference>
<protein>
    <submittedName>
        <fullName evidence="7">Putrescine aminotransferase</fullName>
    </submittedName>
</protein>
<dbReference type="Proteomes" id="UP000068210">
    <property type="component" value="Chromosome"/>
</dbReference>
<dbReference type="PROSITE" id="PS00600">
    <property type="entry name" value="AA_TRANSFER_CLASS_3"/>
    <property type="match status" value="1"/>
</dbReference>
<evidence type="ECO:0000313" key="8">
    <source>
        <dbReference type="Proteomes" id="UP000068210"/>
    </source>
</evidence>
<proteinExistence type="inferred from homology"/>
<dbReference type="PANTHER" id="PTHR43094">
    <property type="entry name" value="AMINOTRANSFERASE"/>
    <property type="match status" value="1"/>
</dbReference>
<name>A0A0C4WL74_9GAMM</name>
<dbReference type="EMBL" id="CP010415">
    <property type="protein sequence ID" value="AJE19840.1"/>
    <property type="molecule type" value="Genomic_DNA"/>
</dbReference>